<dbReference type="Pfam" id="PF07933">
    <property type="entry name" value="DUF1681"/>
    <property type="match status" value="1"/>
</dbReference>
<feature type="domain" description="NECAP PHear" evidence="2">
    <location>
        <begin position="5"/>
        <end position="161"/>
    </location>
</feature>
<feature type="region of interest" description="Disordered" evidence="1">
    <location>
        <begin position="167"/>
        <end position="186"/>
    </location>
</feature>
<dbReference type="CDD" id="cd13228">
    <property type="entry name" value="PHear_NECAP"/>
    <property type="match status" value="1"/>
</dbReference>
<dbReference type="Gene3D" id="2.30.29.30">
    <property type="entry name" value="Pleckstrin-homology domain (PH domain)/Phosphotyrosine-binding domain (PTB)"/>
    <property type="match status" value="1"/>
</dbReference>
<dbReference type="InterPro" id="IPR012466">
    <property type="entry name" value="NECAP_PHear"/>
</dbReference>
<sequence length="258" mass="27928">MADIYESVLCVIKECLVYRIPPRSTARGYRASDWDTTQLLWSGRLRVIATGDHCALHLEDPVTGELFVKCPYNLDGSSVEPVIDSSRYFVIRVVDPASGSHAFLGLGLAERSWAFDLNVALQDHVKRVKAANQPSNPSPETNKPQADYSLREGQTIQINLGHVLKKKPRAEGSSGDLAKFSGLLPPPPRPGIPVSVFPTNDGFGSATQGDATEFGDFSKAFMPAAQNDSTSSTHFPTSTSDVTSATQSNTVPADWTTF</sequence>
<evidence type="ECO:0000313" key="4">
    <source>
        <dbReference type="Proteomes" id="UP001648503"/>
    </source>
</evidence>
<evidence type="ECO:0000313" key="3">
    <source>
        <dbReference type="EMBL" id="KAH6589110.1"/>
    </source>
</evidence>
<dbReference type="EMBL" id="JAFCIX010000475">
    <property type="protein sequence ID" value="KAH6589110.1"/>
    <property type="molecule type" value="Genomic_DNA"/>
</dbReference>
<reference evidence="3 4" key="1">
    <citation type="submission" date="2021-02" db="EMBL/GenBank/DDBJ databases">
        <title>Variation within the Batrachochytrium salamandrivorans European outbreak.</title>
        <authorList>
            <person name="Kelly M."/>
            <person name="Pasmans F."/>
            <person name="Shea T.P."/>
            <person name="Munoz J.F."/>
            <person name="Carranza S."/>
            <person name="Cuomo C.A."/>
            <person name="Martel A."/>
        </authorList>
    </citation>
    <scope>NUCLEOTIDE SEQUENCE [LARGE SCALE GENOMIC DNA]</scope>
    <source>
        <strain evidence="3 4">AMFP18/2</strain>
    </source>
</reference>
<dbReference type="SUPFAM" id="SSF50729">
    <property type="entry name" value="PH domain-like"/>
    <property type="match status" value="1"/>
</dbReference>
<evidence type="ECO:0000256" key="1">
    <source>
        <dbReference type="SAM" id="MobiDB-lite"/>
    </source>
</evidence>
<accession>A0ABQ8EYZ0</accession>
<feature type="compositionally biased region" description="Low complexity" evidence="1">
    <location>
        <begin position="229"/>
        <end position="240"/>
    </location>
</feature>
<protein>
    <recommendedName>
        <fullName evidence="2">NECAP PHear domain-containing protein</fullName>
    </recommendedName>
</protein>
<name>A0ABQ8EYZ0_9FUNG</name>
<dbReference type="PANTHER" id="PTHR12847:SF9">
    <property type="entry name" value="NECAP-LIKE PROTEIN CG9132"/>
    <property type="match status" value="1"/>
</dbReference>
<proteinExistence type="predicted"/>
<comment type="caution">
    <text evidence="3">The sequence shown here is derived from an EMBL/GenBank/DDBJ whole genome shotgun (WGS) entry which is preliminary data.</text>
</comment>
<dbReference type="InterPro" id="IPR011993">
    <property type="entry name" value="PH-like_dom_sf"/>
</dbReference>
<feature type="compositionally biased region" description="Polar residues" evidence="1">
    <location>
        <begin position="241"/>
        <end position="258"/>
    </location>
</feature>
<feature type="region of interest" description="Disordered" evidence="1">
    <location>
        <begin position="226"/>
        <end position="258"/>
    </location>
</feature>
<evidence type="ECO:0000259" key="2">
    <source>
        <dbReference type="Pfam" id="PF07933"/>
    </source>
</evidence>
<keyword evidence="4" id="KW-1185">Reference proteome</keyword>
<dbReference type="Proteomes" id="UP001648503">
    <property type="component" value="Unassembled WGS sequence"/>
</dbReference>
<organism evidence="3 4">
    <name type="scientific">Batrachochytrium salamandrivorans</name>
    <dbReference type="NCBI Taxonomy" id="1357716"/>
    <lineage>
        <taxon>Eukaryota</taxon>
        <taxon>Fungi</taxon>
        <taxon>Fungi incertae sedis</taxon>
        <taxon>Chytridiomycota</taxon>
        <taxon>Chytridiomycota incertae sedis</taxon>
        <taxon>Chytridiomycetes</taxon>
        <taxon>Rhizophydiales</taxon>
        <taxon>Rhizophydiales incertae sedis</taxon>
        <taxon>Batrachochytrium</taxon>
    </lineage>
</organism>
<dbReference type="PANTHER" id="PTHR12847">
    <property type="entry name" value="ATP-BINDING CASSETTE ABC TRANSPORTER-RELATED"/>
    <property type="match status" value="1"/>
</dbReference>
<gene>
    <name evidence="3" type="ORF">BASA50_010276</name>
</gene>